<gene>
    <name evidence="9" type="primary">mutS</name>
    <name evidence="12" type="ORF">SAMN06269173_103575</name>
</gene>
<keyword evidence="7 9" id="KW-0234">DNA repair</keyword>
<dbReference type="FunFam" id="3.40.50.300:FF:000870">
    <property type="entry name" value="MutS protein homolog 4"/>
    <property type="match status" value="1"/>
</dbReference>
<dbReference type="Gene3D" id="3.40.50.300">
    <property type="entry name" value="P-loop containing nucleotide triphosphate hydrolases"/>
    <property type="match status" value="1"/>
</dbReference>
<dbReference type="GO" id="GO:0006298">
    <property type="term" value="P:mismatch repair"/>
    <property type="evidence" value="ECO:0007669"/>
    <property type="project" value="UniProtKB-UniRule"/>
</dbReference>
<evidence type="ECO:0000256" key="1">
    <source>
        <dbReference type="ARBA" id="ARBA00006271"/>
    </source>
</evidence>
<keyword evidence="3 9" id="KW-0547">Nucleotide-binding</keyword>
<dbReference type="Pfam" id="PF05190">
    <property type="entry name" value="MutS_IV"/>
    <property type="match status" value="1"/>
</dbReference>
<dbReference type="Gene3D" id="3.40.1170.10">
    <property type="entry name" value="DNA repair protein MutS, domain I"/>
    <property type="match status" value="1"/>
</dbReference>
<comment type="similarity">
    <text evidence="1 9 10">Belongs to the DNA mismatch repair MutS family.</text>
</comment>
<dbReference type="PANTHER" id="PTHR11361">
    <property type="entry name" value="DNA MISMATCH REPAIR PROTEIN MUTS FAMILY MEMBER"/>
    <property type="match status" value="1"/>
</dbReference>
<dbReference type="FunFam" id="3.40.1170.10:FF:000001">
    <property type="entry name" value="DNA mismatch repair protein MutS"/>
    <property type="match status" value="1"/>
</dbReference>
<dbReference type="SUPFAM" id="SSF53150">
    <property type="entry name" value="DNA repair protein MutS, domain II"/>
    <property type="match status" value="1"/>
</dbReference>
<dbReference type="GO" id="GO:0003684">
    <property type="term" value="F:damaged DNA binding"/>
    <property type="evidence" value="ECO:0007669"/>
    <property type="project" value="UniProtKB-UniRule"/>
</dbReference>
<feature type="domain" description="DNA mismatch repair proteins mutS family" evidence="11">
    <location>
        <begin position="759"/>
        <end position="775"/>
    </location>
</feature>
<dbReference type="InterPro" id="IPR000432">
    <property type="entry name" value="DNA_mismatch_repair_MutS_C"/>
</dbReference>
<evidence type="ECO:0000256" key="3">
    <source>
        <dbReference type="ARBA" id="ARBA00022741"/>
    </source>
</evidence>
<evidence type="ECO:0000313" key="13">
    <source>
        <dbReference type="Proteomes" id="UP000198310"/>
    </source>
</evidence>
<dbReference type="SUPFAM" id="SSF52540">
    <property type="entry name" value="P-loop containing nucleoside triphosphate hydrolases"/>
    <property type="match status" value="1"/>
</dbReference>
<evidence type="ECO:0000313" key="12">
    <source>
        <dbReference type="EMBL" id="SNR54943.1"/>
    </source>
</evidence>
<dbReference type="EMBL" id="FZNS01000003">
    <property type="protein sequence ID" value="SNR54943.1"/>
    <property type="molecule type" value="Genomic_DNA"/>
</dbReference>
<dbReference type="SMART" id="SM00534">
    <property type="entry name" value="MUTSac"/>
    <property type="match status" value="1"/>
</dbReference>
<feature type="binding site" evidence="9">
    <location>
        <begin position="685"/>
        <end position="692"/>
    </location>
    <ligand>
        <name>ATP</name>
        <dbReference type="ChEBI" id="CHEBI:30616"/>
    </ligand>
</feature>
<dbReference type="Pfam" id="PF00488">
    <property type="entry name" value="MutS_V"/>
    <property type="match status" value="1"/>
</dbReference>
<reference evidence="13" key="1">
    <citation type="submission" date="2017-06" db="EMBL/GenBank/DDBJ databases">
        <authorList>
            <person name="Varghese N."/>
            <person name="Submissions S."/>
        </authorList>
    </citation>
    <scope>NUCLEOTIDE SEQUENCE [LARGE SCALE GENOMIC DNA]</scope>
    <source>
        <strain evidence="13">DSM 28041</strain>
    </source>
</reference>
<dbReference type="NCBIfam" id="TIGR01070">
    <property type="entry name" value="mutS1"/>
    <property type="match status" value="1"/>
</dbReference>
<dbReference type="SUPFAM" id="SSF48334">
    <property type="entry name" value="DNA repair protein MutS, domain III"/>
    <property type="match status" value="1"/>
</dbReference>
<keyword evidence="13" id="KW-1185">Reference proteome</keyword>
<accession>A0A238X8S8</accession>
<dbReference type="InterPro" id="IPR036678">
    <property type="entry name" value="MutS_con_dom_sf"/>
</dbReference>
<dbReference type="Pfam" id="PF05188">
    <property type="entry name" value="MutS_II"/>
    <property type="match status" value="1"/>
</dbReference>
<dbReference type="HAMAP" id="MF_00096">
    <property type="entry name" value="MutS"/>
    <property type="match status" value="1"/>
</dbReference>
<dbReference type="GO" id="GO:0140664">
    <property type="term" value="F:ATP-dependent DNA damage sensor activity"/>
    <property type="evidence" value="ECO:0007669"/>
    <property type="project" value="InterPro"/>
</dbReference>
<dbReference type="Proteomes" id="UP000198310">
    <property type="component" value="Unassembled WGS sequence"/>
</dbReference>
<name>A0A238X8S8_9BACT</name>
<evidence type="ECO:0000259" key="11">
    <source>
        <dbReference type="PROSITE" id="PS00486"/>
    </source>
</evidence>
<dbReference type="NCBIfam" id="NF003810">
    <property type="entry name" value="PRK05399.1"/>
    <property type="match status" value="1"/>
</dbReference>
<dbReference type="Pfam" id="PF05192">
    <property type="entry name" value="MutS_III"/>
    <property type="match status" value="1"/>
</dbReference>
<evidence type="ECO:0000256" key="9">
    <source>
        <dbReference type="HAMAP-Rule" id="MF_00096"/>
    </source>
</evidence>
<dbReference type="InterPro" id="IPR017261">
    <property type="entry name" value="DNA_mismatch_repair_MutS/MSH"/>
</dbReference>
<protein>
    <recommendedName>
        <fullName evidence="2 9">DNA mismatch repair protein MutS</fullName>
    </recommendedName>
</protein>
<sequence length="973" mass="108250">MLRLLGSILNGGKRRAKLQLRARQPVVLLRLHPAFHVTRRWSDALLFLLVKTKVADPTKKPIRTHGSLGPAPVIDTPLMKQYYQLKQAHPGAVLLFRVGDFYETFGEDAVTASRILDITLTKRGAGTAAETPLAGFPHHALDTYLPKLVRAGQRVAICDQLEDPKQAKGLVKRGITELVTPGVSLHDNVLERKSNNYLCAVHFGKQDAGISFLDISTGEFLVAQGTLEYLGKLLQNFQPAEVLFCKKSRREFEEQFGPDYCHFALDEWVFGFDYCHDTLTRHFNTTSLKGYGIDGLREGITAAGCILHYLAETKHTDVGHIGSIGRLEEDKYVWLDRFTVRNLELVHAQHPGGVPLIDILDQTVTPMGARLLRKWVVLPLKEPAQIQRRLDTVEALLHDTELLGNLLQNLRQINDLERLISKVAVRRINPRELLQLARALEAIAPMREQLASSGVRALQKLADQLNPCAALRDEIVAKIKTDAPLLTNQGGVLNDGVDKELDELRSMAFSGKDYLFQMQQRAIQETGISSLKVAYNKVFGYYLEVTNAHKDKVPTTWIRKQTLVNAERYITEELKTYEEKILHAEERLFVIEQNIYNDLVLFAAEYVAQIQQNARAIGVTDCLASFAATARQHRYVKPIVNDGTLLDITAGRHPVIERQLPPGEAYIPNDIRLDQEDQQIVVITGPNMAGKSALLRQTALIVLLAQIGSFVPADAATIGVIDKIFTRVGASDNLSKGESTFMVEMTETASILNNLSDRSLVLMDEIGRGTSTYDGISIAWAIVEHLHNSPKARAKTLFATHYHELNQLAEDCHRVRNYNVAVKEADGRILFLRKLQEGGSEHSFGIHVARMAGMPTSVVLRANEIMHHLEQERTSASLDTEAPTEFDEVLAGLDVKPSGPGVTTDHFARGPKAQPAAAMHSAPRPSLQLSMFEPADPALERLRELLDKLDVNTLTPIEALLKLNELKLAASSK</sequence>
<dbReference type="PIRSF" id="PIRSF037677">
    <property type="entry name" value="DNA_mis_repair_Msh6"/>
    <property type="match status" value="1"/>
</dbReference>
<dbReference type="InterPro" id="IPR045076">
    <property type="entry name" value="MutS"/>
</dbReference>
<evidence type="ECO:0000256" key="4">
    <source>
        <dbReference type="ARBA" id="ARBA00022763"/>
    </source>
</evidence>
<evidence type="ECO:0000256" key="5">
    <source>
        <dbReference type="ARBA" id="ARBA00022840"/>
    </source>
</evidence>
<evidence type="ECO:0000256" key="6">
    <source>
        <dbReference type="ARBA" id="ARBA00023125"/>
    </source>
</evidence>
<dbReference type="AlphaFoldDB" id="A0A238X8S8"/>
<dbReference type="GO" id="GO:0005829">
    <property type="term" value="C:cytosol"/>
    <property type="evidence" value="ECO:0007669"/>
    <property type="project" value="TreeGrafter"/>
</dbReference>
<dbReference type="Pfam" id="PF01624">
    <property type="entry name" value="MutS_I"/>
    <property type="match status" value="1"/>
</dbReference>
<organism evidence="12 13">
    <name type="scientific">Hymenobacter mucosus</name>
    <dbReference type="NCBI Taxonomy" id="1411120"/>
    <lineage>
        <taxon>Bacteria</taxon>
        <taxon>Pseudomonadati</taxon>
        <taxon>Bacteroidota</taxon>
        <taxon>Cytophagia</taxon>
        <taxon>Cytophagales</taxon>
        <taxon>Hymenobacteraceae</taxon>
        <taxon>Hymenobacter</taxon>
    </lineage>
</organism>
<proteinExistence type="inferred from homology"/>
<dbReference type="InterPro" id="IPR007860">
    <property type="entry name" value="DNA_mmatch_repair_MutS_con_dom"/>
</dbReference>
<dbReference type="SMART" id="SM00533">
    <property type="entry name" value="MUTSd"/>
    <property type="match status" value="1"/>
</dbReference>
<dbReference type="GO" id="GO:0030983">
    <property type="term" value="F:mismatched DNA binding"/>
    <property type="evidence" value="ECO:0007669"/>
    <property type="project" value="InterPro"/>
</dbReference>
<dbReference type="CDD" id="cd03284">
    <property type="entry name" value="ABC_MutS1"/>
    <property type="match status" value="1"/>
</dbReference>
<evidence type="ECO:0000256" key="7">
    <source>
        <dbReference type="ARBA" id="ARBA00023204"/>
    </source>
</evidence>
<keyword evidence="5 9" id="KW-0067">ATP-binding</keyword>
<dbReference type="PANTHER" id="PTHR11361:SF34">
    <property type="entry name" value="DNA MISMATCH REPAIR PROTEIN MSH1, MITOCHONDRIAL"/>
    <property type="match status" value="1"/>
</dbReference>
<keyword evidence="4 9" id="KW-0227">DNA damage</keyword>
<dbReference type="InterPro" id="IPR016151">
    <property type="entry name" value="DNA_mismatch_repair_MutS_N"/>
</dbReference>
<dbReference type="GO" id="GO:0005524">
    <property type="term" value="F:ATP binding"/>
    <property type="evidence" value="ECO:0007669"/>
    <property type="project" value="UniProtKB-UniRule"/>
</dbReference>
<dbReference type="PROSITE" id="PS00486">
    <property type="entry name" value="DNA_MISMATCH_REPAIR_2"/>
    <property type="match status" value="1"/>
</dbReference>
<dbReference type="InterPro" id="IPR007695">
    <property type="entry name" value="DNA_mismatch_repair_MutS-lik_N"/>
</dbReference>
<evidence type="ECO:0000256" key="8">
    <source>
        <dbReference type="ARBA" id="ARBA00024647"/>
    </source>
</evidence>
<dbReference type="Gene3D" id="3.30.420.110">
    <property type="entry name" value="MutS, connector domain"/>
    <property type="match status" value="1"/>
</dbReference>
<dbReference type="InterPro" id="IPR007861">
    <property type="entry name" value="DNA_mismatch_repair_MutS_clamp"/>
</dbReference>
<dbReference type="SUPFAM" id="SSF55271">
    <property type="entry name" value="DNA repair protein MutS, domain I"/>
    <property type="match status" value="1"/>
</dbReference>
<keyword evidence="6 9" id="KW-0238">DNA-binding</keyword>
<dbReference type="Gene3D" id="1.10.1420.10">
    <property type="match status" value="2"/>
</dbReference>
<evidence type="ECO:0000256" key="10">
    <source>
        <dbReference type="RuleBase" id="RU003756"/>
    </source>
</evidence>
<comment type="function">
    <text evidence="8 9">This protein is involved in the repair of mismatches in DNA. It is possible that it carries out the mismatch recognition step. This protein has a weak ATPase activity.</text>
</comment>
<dbReference type="InterPro" id="IPR027417">
    <property type="entry name" value="P-loop_NTPase"/>
</dbReference>
<dbReference type="InterPro" id="IPR036187">
    <property type="entry name" value="DNA_mismatch_repair_MutS_sf"/>
</dbReference>
<evidence type="ECO:0000256" key="2">
    <source>
        <dbReference type="ARBA" id="ARBA00021982"/>
    </source>
</evidence>
<dbReference type="InterPro" id="IPR005748">
    <property type="entry name" value="DNA_mismatch_repair_MutS"/>
</dbReference>
<dbReference type="InterPro" id="IPR007696">
    <property type="entry name" value="DNA_mismatch_repair_MutS_core"/>
</dbReference>